<dbReference type="InterPro" id="IPR042261">
    <property type="entry name" value="Lsr2-like_dimerization"/>
</dbReference>
<dbReference type="Gene3D" id="3.30.60.230">
    <property type="entry name" value="Lsr2, dimerization domain"/>
    <property type="match status" value="1"/>
</dbReference>
<feature type="region of interest" description="Disordered" evidence="2">
    <location>
        <begin position="83"/>
        <end position="118"/>
    </location>
</feature>
<dbReference type="InterPro" id="IPR055370">
    <property type="entry name" value="Lsr2_DNA-bd"/>
</dbReference>
<dbReference type="Gene3D" id="4.10.320.10">
    <property type="entry name" value="E3-binding domain"/>
    <property type="match status" value="1"/>
</dbReference>
<sequence>MSGSRYLAGGSSRKGFVFSGERRFAFTVNPFSMKGKPVAQKVQVLLVDDLDGGEADETVTFALDGVTYEIDLTTENADKLRGLLNPYTDSGRRTGGRAGRGRTPKAARGGGSTAGQDTAKIRAWAKEKGYEVNDRGRVPASIREAYEKAHG</sequence>
<dbReference type="Proteomes" id="UP000199341">
    <property type="component" value="Unassembled WGS sequence"/>
</dbReference>
<gene>
    <name evidence="5" type="ORF">SAMN05216259_12626</name>
</gene>
<feature type="domain" description="Lsr2 DNA-binding" evidence="4">
    <location>
        <begin position="114"/>
        <end position="149"/>
    </location>
</feature>
<evidence type="ECO:0000256" key="1">
    <source>
        <dbReference type="ARBA" id="ARBA00023125"/>
    </source>
</evidence>
<dbReference type="AlphaFoldDB" id="A0A1H0S836"/>
<dbReference type="Pfam" id="PF11774">
    <property type="entry name" value="Lsr2"/>
    <property type="match status" value="1"/>
</dbReference>
<proteinExistence type="predicted"/>
<dbReference type="STRING" id="310781.SAMN05216259_12626"/>
<dbReference type="GO" id="GO:0003677">
    <property type="term" value="F:DNA binding"/>
    <property type="evidence" value="ECO:0007669"/>
    <property type="project" value="UniProtKB-KW"/>
</dbReference>
<protein>
    <submittedName>
        <fullName evidence="5">Lsr2 protein</fullName>
    </submittedName>
</protein>
<evidence type="ECO:0000259" key="3">
    <source>
        <dbReference type="Pfam" id="PF11774"/>
    </source>
</evidence>
<dbReference type="InterPro" id="IPR036625">
    <property type="entry name" value="E3-bd_dom_sf"/>
</dbReference>
<dbReference type="EMBL" id="FNIE01000026">
    <property type="protein sequence ID" value="SDP37923.1"/>
    <property type="molecule type" value="Genomic_DNA"/>
</dbReference>
<dbReference type="InterPro" id="IPR024412">
    <property type="entry name" value="Lsr2_dim_dom"/>
</dbReference>
<dbReference type="Pfam" id="PF23359">
    <property type="entry name" value="Lsr2_DNA-bd"/>
    <property type="match status" value="1"/>
</dbReference>
<name>A0A1H0S836_9ACTN</name>
<reference evidence="5 6" key="1">
    <citation type="submission" date="2016-10" db="EMBL/GenBank/DDBJ databases">
        <authorList>
            <person name="de Groot N.N."/>
        </authorList>
    </citation>
    <scope>NUCLEOTIDE SEQUENCE [LARGE SCALE GENOMIC DNA]</scope>
    <source>
        <strain evidence="5 6">CGMCC 4.2022</strain>
    </source>
</reference>
<keyword evidence="1" id="KW-0238">DNA-binding</keyword>
<keyword evidence="6" id="KW-1185">Reference proteome</keyword>
<organism evidence="5 6">
    <name type="scientific">Actinacidiphila guanduensis</name>
    <dbReference type="NCBI Taxonomy" id="310781"/>
    <lineage>
        <taxon>Bacteria</taxon>
        <taxon>Bacillati</taxon>
        <taxon>Actinomycetota</taxon>
        <taxon>Actinomycetes</taxon>
        <taxon>Kitasatosporales</taxon>
        <taxon>Streptomycetaceae</taxon>
        <taxon>Actinacidiphila</taxon>
    </lineage>
</organism>
<evidence type="ECO:0000313" key="6">
    <source>
        <dbReference type="Proteomes" id="UP000199341"/>
    </source>
</evidence>
<evidence type="ECO:0000256" key="2">
    <source>
        <dbReference type="SAM" id="MobiDB-lite"/>
    </source>
</evidence>
<accession>A0A1H0S836</accession>
<dbReference type="GO" id="GO:0016746">
    <property type="term" value="F:acyltransferase activity"/>
    <property type="evidence" value="ECO:0007669"/>
    <property type="project" value="InterPro"/>
</dbReference>
<feature type="domain" description="Lsr2 dimerization" evidence="3">
    <location>
        <begin position="39"/>
        <end position="95"/>
    </location>
</feature>
<evidence type="ECO:0000259" key="4">
    <source>
        <dbReference type="Pfam" id="PF23359"/>
    </source>
</evidence>
<evidence type="ECO:0000313" key="5">
    <source>
        <dbReference type="EMBL" id="SDP37923.1"/>
    </source>
</evidence>